<evidence type="ECO:0000313" key="1">
    <source>
        <dbReference type="EMBL" id="ASR76788.1"/>
    </source>
</evidence>
<dbReference type="EMBL" id="MF407276">
    <property type="protein sequence ID" value="ASR76788.1"/>
    <property type="molecule type" value="Genomic_DNA"/>
</dbReference>
<dbReference type="InterPro" id="IPR053744">
    <property type="entry name" value="UDG_Inhib_phi29likevirus"/>
</dbReference>
<evidence type="ECO:0000313" key="2">
    <source>
        <dbReference type="Proteomes" id="UP000222516"/>
    </source>
</evidence>
<reference evidence="1 2" key="1">
    <citation type="submission" date="2017-06" db="EMBL/GenBank/DDBJ databases">
        <title>Complete genome sequence of vB_BveP-Goe6 a virus infecting Bacillus velezensis FZB42.</title>
        <authorList>
            <person name="Hertel R."/>
            <person name="Schilling T."/>
            <person name="Daniel R."/>
        </authorList>
    </citation>
    <scope>NUCLEOTIDE SEQUENCE [LARGE SCALE GENOMIC DNA]</scope>
</reference>
<proteinExistence type="predicted"/>
<dbReference type="Proteomes" id="UP000222516">
    <property type="component" value="Segment"/>
</dbReference>
<dbReference type="SMR" id="A0A222YXM1"/>
<sequence length="56" mass="6565">MVQNDFVDSYDVTMLLQDDDGKQYYEYHKGLSLSDFEVLYGNTADEIIKLRLDKVL</sequence>
<organism evidence="1 2">
    <name type="scientific">Bacillus phage vB_BveP-Goe6</name>
    <dbReference type="NCBI Taxonomy" id="2022474"/>
    <lineage>
        <taxon>Viruses</taxon>
        <taxon>Duplodnaviria</taxon>
        <taxon>Heunggongvirae</taxon>
        <taxon>Uroviricota</taxon>
        <taxon>Caudoviricetes</taxon>
        <taxon>Salasmaviridae</taxon>
        <taxon>Picovirinae</taxon>
        <taxon>Salasvirus</taxon>
        <taxon>Salasvirus Goe6</taxon>
    </lineage>
</organism>
<keyword evidence="2" id="KW-1185">Reference proteome</keyword>
<dbReference type="Pfam" id="PF20763">
    <property type="entry name" value="UDG-inhib_P56"/>
    <property type="match status" value="1"/>
</dbReference>
<protein>
    <submittedName>
        <fullName evidence="1">Uncharacterized protein</fullName>
    </submittedName>
</protein>
<dbReference type="InterPro" id="IPR049384">
    <property type="entry name" value="P56"/>
</dbReference>
<name>A0A222YXM1_9CAUD</name>
<gene>
    <name evidence="1" type="ORF">Goe6_c00030</name>
</gene>
<dbReference type="Gene3D" id="6.20.250.30">
    <property type="match status" value="1"/>
</dbReference>
<accession>A0A222YXM1</accession>